<dbReference type="STRING" id="93057.EU95_1012"/>
<dbReference type="Proteomes" id="UP000030355">
    <property type="component" value="Unassembled WGS sequence"/>
</dbReference>
<dbReference type="PANTHER" id="PTHR16128">
    <property type="entry name" value="FAD/NAD(P)-BINDING OXIDOREDUCTASE FAMILY PROTEIN"/>
    <property type="match status" value="1"/>
</dbReference>
<dbReference type="SUPFAM" id="SSF51905">
    <property type="entry name" value="FAD/NAD(P)-binding domain"/>
    <property type="match status" value="1"/>
</dbReference>
<dbReference type="EMBL" id="JNAL01000011">
    <property type="protein sequence ID" value="KGF95930.1"/>
    <property type="molecule type" value="Genomic_DNA"/>
</dbReference>
<dbReference type="PROSITE" id="PS51257">
    <property type="entry name" value="PROKAR_LIPOPROTEIN"/>
    <property type="match status" value="1"/>
</dbReference>
<dbReference type="PANTHER" id="PTHR16128:SF5">
    <property type="entry name" value="FAD_NAD(P)-BINDING OXIDOREDUCTASE FAMILY PROTEIN"/>
    <property type="match status" value="1"/>
</dbReference>
<dbReference type="Gene3D" id="3.90.660.10">
    <property type="match status" value="1"/>
</dbReference>
<evidence type="ECO:0000313" key="2">
    <source>
        <dbReference type="Proteomes" id="UP000030355"/>
    </source>
</evidence>
<organism evidence="1 2">
    <name type="scientific">Prochlorococcus marinus str. MIT 9201</name>
    <dbReference type="NCBI Taxonomy" id="93057"/>
    <lineage>
        <taxon>Bacteria</taxon>
        <taxon>Bacillati</taxon>
        <taxon>Cyanobacteriota</taxon>
        <taxon>Cyanophyceae</taxon>
        <taxon>Synechococcales</taxon>
        <taxon>Prochlorococcaceae</taxon>
        <taxon>Prochlorococcus</taxon>
    </lineage>
</organism>
<dbReference type="RefSeq" id="WP_032522154.1">
    <property type="nucleotide sequence ID" value="NZ_CP138977.1"/>
</dbReference>
<dbReference type="Gene3D" id="3.50.50.60">
    <property type="entry name" value="FAD/NAD(P)-binding domain"/>
    <property type="match status" value="1"/>
</dbReference>
<sequence length="388" mass="45108">MKSDFRYDLVIIGGGISACVFASKYLKNNISKKIALIEIGRGLGGRSSTRISKRFNGWKLNHGAPNFNISNSKNNLLLKSYIDELLENKFIKIDDSDIFFLNQNFNSEKQKKSEFSCGINYLPLGSMSQLAQKIIDSNNLKGKIDFFFETLIVDLKFNNKEWLLTSKNGCEFKSKYLICSTNLLLHKRSLKILNINQIPLRKAIPLNHDKKIDLILNYLSEQSFIPRLSFLIYTNENYSYKDFYSKKQRYFFLRKNLENKYKFERIIFQRQDNNKLGIVVHTKNIEFINSYMNAKHEKVFKQKIITNFNKLFENNSVVNKLTFDDEISIMKWRASQPSGIGVPLSLQFSRKYRIGFCGDWFEGEGFGRIEGSILSALILEEKINGLIK</sequence>
<reference evidence="2" key="1">
    <citation type="journal article" date="2014" name="Sci. Data">
        <title>Genomes of diverse isolates of the marine cyanobacterium Prochlorococcus.</title>
        <authorList>
            <person name="Biller S."/>
            <person name="Berube P."/>
            <person name="Thompson J."/>
            <person name="Kelly L."/>
            <person name="Roggensack S."/>
            <person name="Awad L."/>
            <person name="Roache-Johnson K."/>
            <person name="Ding H."/>
            <person name="Giovannoni S.J."/>
            <person name="Moore L.R."/>
            <person name="Chisholm S.W."/>
        </authorList>
    </citation>
    <scope>NUCLEOTIDE SEQUENCE [LARGE SCALE GENOMIC DNA]</scope>
    <source>
        <strain evidence="2">MIT 9201</strain>
    </source>
</reference>
<dbReference type="eggNOG" id="COG3380">
    <property type="taxonomic scope" value="Bacteria"/>
</dbReference>
<evidence type="ECO:0000313" key="1">
    <source>
        <dbReference type="EMBL" id="KGF95930.1"/>
    </source>
</evidence>
<dbReference type="InterPro" id="IPR036188">
    <property type="entry name" value="FAD/NAD-bd_sf"/>
</dbReference>
<gene>
    <name evidence="1" type="ORF">EU95_1012</name>
</gene>
<proteinExistence type="predicted"/>
<protein>
    <recommendedName>
        <fullName evidence="3">NAD/FAD-dependent oxidoreductase</fullName>
    </recommendedName>
</protein>
<dbReference type="AlphaFoldDB" id="A0A0A2A2X1"/>
<comment type="caution">
    <text evidence="1">The sequence shown here is derived from an EMBL/GenBank/DDBJ whole genome shotgun (WGS) entry which is preliminary data.</text>
</comment>
<dbReference type="Pfam" id="PF13450">
    <property type="entry name" value="NAD_binding_8"/>
    <property type="match status" value="1"/>
</dbReference>
<dbReference type="OrthoDB" id="5792777at2"/>
<evidence type="ECO:0008006" key="3">
    <source>
        <dbReference type="Google" id="ProtNLM"/>
    </source>
</evidence>
<accession>A0A0A2A2X1</accession>
<name>A0A0A2A2X1_PROMR</name>